<dbReference type="PANTHER" id="PTHR43775">
    <property type="entry name" value="FATTY ACID SYNTHASE"/>
    <property type="match status" value="1"/>
</dbReference>
<proteinExistence type="predicted"/>
<gene>
    <name evidence="4" type="ORF">JQX11_12580</name>
</gene>
<dbReference type="RefSeq" id="WP_204925159.1">
    <property type="nucleotide sequence ID" value="NZ_JAFEUC010000005.1"/>
</dbReference>
<dbReference type="SUPFAM" id="SSF55048">
    <property type="entry name" value="Probable ACP-binding domain of malonyl-CoA ACP transacylase"/>
    <property type="match status" value="1"/>
</dbReference>
<dbReference type="SUPFAM" id="SSF52151">
    <property type="entry name" value="FabD/lysophospholipase-like"/>
    <property type="match status" value="1"/>
</dbReference>
<feature type="domain" description="Malonyl-CoA:ACP transacylase (MAT)" evidence="3">
    <location>
        <begin position="93"/>
        <end position="390"/>
    </location>
</feature>
<accession>A0ABS2IS69</accession>
<dbReference type="PANTHER" id="PTHR43775:SF37">
    <property type="entry name" value="SI:DKEY-61P9.11"/>
    <property type="match status" value="1"/>
</dbReference>
<dbReference type="GO" id="GO:0016746">
    <property type="term" value="F:acyltransferase activity"/>
    <property type="evidence" value="ECO:0007669"/>
    <property type="project" value="UniProtKB-KW"/>
</dbReference>
<evidence type="ECO:0000313" key="5">
    <source>
        <dbReference type="Proteomes" id="UP001518872"/>
    </source>
</evidence>
<dbReference type="InterPro" id="IPR016036">
    <property type="entry name" value="Malonyl_transacylase_ACP-bd"/>
</dbReference>
<dbReference type="Gene3D" id="3.40.366.10">
    <property type="entry name" value="Malonyl-Coenzyme A Acyl Carrier Protein, domain 2"/>
    <property type="match status" value="1"/>
</dbReference>
<evidence type="ECO:0000259" key="3">
    <source>
        <dbReference type="SMART" id="SM00827"/>
    </source>
</evidence>
<keyword evidence="1" id="KW-0596">Phosphopantetheine</keyword>
<sequence>MTSHLFAVAAATEDDLLAAIRGHADRIRGGRNLPPLDRYCHDAATGTAGLPHRATLVADSYDSLAAGLAELTAAGADRPAAQPLRRGSGPVFVFAGQGAQWDGMGLELLATEPVFRAALMRCEERVRTLAGFSVTEQLRADPATSRLGEIDVLQPTMVSLQVALVALWRSWHVEPAAVVGHSMGEISAGYAAGALTLDDALLIACRRSSLLRRITGRGALATTELSPEAAHALADASGGRICVAGENSPRSTVLAGDTGSLTALIEDLDRRDVYCRMVRGTVASHSHYVDELRDDLAAALRPLRPVASRVPVYSTVTGAPVPGTALGPAYWMRNLREPVRFAATVTRLAEDGHDVFVEISTHPVLISSLRQTLESAGRTAELLPSGRRRAERRAVLSSLGTLYACGHDVHWPALAPPAPGLTAYQDAVLDAVRLPRPAPARAGSR</sequence>
<protein>
    <submittedName>
        <fullName evidence="4">Acyltransferase domain-containing protein</fullName>
    </submittedName>
</protein>
<dbReference type="InterPro" id="IPR050091">
    <property type="entry name" value="PKS_NRPS_Biosynth_Enz"/>
</dbReference>
<dbReference type="EMBL" id="JAFEUC010000005">
    <property type="protein sequence ID" value="MBM7077182.1"/>
    <property type="molecule type" value="Genomic_DNA"/>
</dbReference>
<dbReference type="InterPro" id="IPR016035">
    <property type="entry name" value="Acyl_Trfase/lysoPLipase"/>
</dbReference>
<keyword evidence="2" id="KW-0597">Phosphoprotein</keyword>
<evidence type="ECO:0000256" key="2">
    <source>
        <dbReference type="ARBA" id="ARBA00022553"/>
    </source>
</evidence>
<dbReference type="Gene3D" id="3.30.70.3290">
    <property type="match status" value="1"/>
</dbReference>
<keyword evidence="5" id="KW-1185">Reference proteome</keyword>
<comment type="caution">
    <text evidence="4">The sequence shown here is derived from an EMBL/GenBank/DDBJ whole genome shotgun (WGS) entry which is preliminary data.</text>
</comment>
<dbReference type="InterPro" id="IPR001227">
    <property type="entry name" value="Ac_transferase_dom_sf"/>
</dbReference>
<evidence type="ECO:0000256" key="1">
    <source>
        <dbReference type="ARBA" id="ARBA00022450"/>
    </source>
</evidence>
<name>A0ABS2IS69_9ACTN</name>
<dbReference type="Proteomes" id="UP001518872">
    <property type="component" value="Unassembled WGS sequence"/>
</dbReference>
<organism evidence="4 5">
    <name type="scientific">Micromonospora humida</name>
    <dbReference type="NCBI Taxonomy" id="2809018"/>
    <lineage>
        <taxon>Bacteria</taxon>
        <taxon>Bacillati</taxon>
        <taxon>Actinomycetota</taxon>
        <taxon>Actinomycetes</taxon>
        <taxon>Micromonosporales</taxon>
        <taxon>Micromonosporaceae</taxon>
        <taxon>Micromonospora</taxon>
    </lineage>
</organism>
<keyword evidence="4" id="KW-0012">Acyltransferase</keyword>
<dbReference type="Pfam" id="PF00698">
    <property type="entry name" value="Acyl_transf_1"/>
    <property type="match status" value="1"/>
</dbReference>
<reference evidence="4 5" key="1">
    <citation type="submission" date="2021-02" db="EMBL/GenBank/DDBJ databases">
        <authorList>
            <person name="Ra J.-S."/>
        </authorList>
    </citation>
    <scope>NUCLEOTIDE SEQUENCE [LARGE SCALE GENOMIC DNA]</scope>
    <source>
        <strain evidence="4 5">MMS20-R1-14</strain>
    </source>
</reference>
<dbReference type="SMART" id="SM00827">
    <property type="entry name" value="PKS_AT"/>
    <property type="match status" value="1"/>
</dbReference>
<dbReference type="InterPro" id="IPR014043">
    <property type="entry name" value="Acyl_transferase_dom"/>
</dbReference>
<keyword evidence="4" id="KW-0808">Transferase</keyword>
<evidence type="ECO:0000313" key="4">
    <source>
        <dbReference type="EMBL" id="MBM7077182.1"/>
    </source>
</evidence>